<evidence type="ECO:0000313" key="4">
    <source>
        <dbReference type="Proteomes" id="UP001148786"/>
    </source>
</evidence>
<gene>
    <name evidence="3" type="ORF">NLJ89_g9530</name>
</gene>
<evidence type="ECO:0000256" key="1">
    <source>
        <dbReference type="SAM" id="MobiDB-lite"/>
    </source>
</evidence>
<sequence length="278" mass="30980">MPSTPKPKPFTSTSTGGFAAFAGSASPFASVKNPYALAQSSSQSWGPGAKNGRSIWSSTPGDLKTHQNDEEAAEDLVKDEKNRKEEAHALEEAKGLVSPPSAKYTHVTGEEDEDVELELKGVRLFTKRGSKPFAEGVAGHIKLLSNRTTMEQRLLFRREPLWKVSMNVRVQPTVRCTYVPEENVVRIILKESIESPSGESRDGEAKQELVIYALKVCSSSSSTSWKVMLEARLQRLRRDALEERTLQIHAHAHAIDWMSARVMEHIRLRFRAARALVD</sequence>
<dbReference type="EMBL" id="JANKHO010001504">
    <property type="protein sequence ID" value="KAJ3501018.1"/>
    <property type="molecule type" value="Genomic_DNA"/>
</dbReference>
<protein>
    <recommendedName>
        <fullName evidence="2">RanBD1 domain-containing protein</fullName>
    </recommendedName>
</protein>
<dbReference type="PROSITE" id="PS50196">
    <property type="entry name" value="RANBD1"/>
    <property type="match status" value="1"/>
</dbReference>
<reference evidence="3" key="1">
    <citation type="submission" date="2022-07" db="EMBL/GenBank/DDBJ databases">
        <title>Genome Sequence of Agrocybe chaxingu.</title>
        <authorList>
            <person name="Buettner E."/>
        </authorList>
    </citation>
    <scope>NUCLEOTIDE SEQUENCE</scope>
    <source>
        <strain evidence="3">MP-N11</strain>
    </source>
</reference>
<feature type="compositionally biased region" description="Low complexity" evidence="1">
    <location>
        <begin position="9"/>
        <end position="21"/>
    </location>
</feature>
<feature type="domain" description="RanBD1" evidence="2">
    <location>
        <begin position="92"/>
        <end position="238"/>
    </location>
</feature>
<name>A0A9W8MTG6_9AGAR</name>
<dbReference type="InterPro" id="IPR011993">
    <property type="entry name" value="PH-like_dom_sf"/>
</dbReference>
<evidence type="ECO:0000259" key="2">
    <source>
        <dbReference type="PROSITE" id="PS50196"/>
    </source>
</evidence>
<dbReference type="Proteomes" id="UP001148786">
    <property type="component" value="Unassembled WGS sequence"/>
</dbReference>
<dbReference type="Gene3D" id="2.30.29.30">
    <property type="entry name" value="Pleckstrin-homology domain (PH domain)/Phosphotyrosine-binding domain (PTB)"/>
    <property type="match status" value="1"/>
</dbReference>
<feature type="compositionally biased region" description="Basic and acidic residues" evidence="1">
    <location>
        <begin position="63"/>
        <end position="94"/>
    </location>
</feature>
<accession>A0A9W8MTG6</accession>
<proteinExistence type="predicted"/>
<evidence type="ECO:0000313" key="3">
    <source>
        <dbReference type="EMBL" id="KAJ3501018.1"/>
    </source>
</evidence>
<dbReference type="SUPFAM" id="SSF50729">
    <property type="entry name" value="PH domain-like"/>
    <property type="match status" value="1"/>
</dbReference>
<dbReference type="AlphaFoldDB" id="A0A9W8MTG6"/>
<comment type="caution">
    <text evidence="3">The sequence shown here is derived from an EMBL/GenBank/DDBJ whole genome shotgun (WGS) entry which is preliminary data.</text>
</comment>
<dbReference type="InterPro" id="IPR000156">
    <property type="entry name" value="Ran_bind_dom"/>
</dbReference>
<keyword evidence="4" id="KW-1185">Reference proteome</keyword>
<feature type="region of interest" description="Disordered" evidence="1">
    <location>
        <begin position="1"/>
        <end position="21"/>
    </location>
</feature>
<feature type="region of interest" description="Disordered" evidence="1">
    <location>
        <begin position="37"/>
        <end position="110"/>
    </location>
</feature>
<dbReference type="OrthoDB" id="2357150at2759"/>
<dbReference type="Pfam" id="PF00638">
    <property type="entry name" value="Ran_BP1"/>
    <property type="match status" value="1"/>
</dbReference>
<organism evidence="3 4">
    <name type="scientific">Agrocybe chaxingu</name>
    <dbReference type="NCBI Taxonomy" id="84603"/>
    <lineage>
        <taxon>Eukaryota</taxon>
        <taxon>Fungi</taxon>
        <taxon>Dikarya</taxon>
        <taxon>Basidiomycota</taxon>
        <taxon>Agaricomycotina</taxon>
        <taxon>Agaricomycetes</taxon>
        <taxon>Agaricomycetidae</taxon>
        <taxon>Agaricales</taxon>
        <taxon>Agaricineae</taxon>
        <taxon>Strophariaceae</taxon>
        <taxon>Agrocybe</taxon>
    </lineage>
</organism>